<dbReference type="NCBIfam" id="TIGR00099">
    <property type="entry name" value="Cof-subfamily"/>
    <property type="match status" value="1"/>
</dbReference>
<dbReference type="SUPFAM" id="SSF56784">
    <property type="entry name" value="HAD-like"/>
    <property type="match status" value="1"/>
</dbReference>
<reference evidence="1 2" key="1">
    <citation type="submission" date="2017-05" db="EMBL/GenBank/DDBJ databases">
        <title>Vagococcus spp. assemblies.</title>
        <authorList>
            <person name="Gulvik C.A."/>
        </authorList>
    </citation>
    <scope>NUCLEOTIDE SEQUENCE [LARGE SCALE GENOMIC DNA]</scope>
    <source>
        <strain evidence="1 2">CCUG 41755</strain>
    </source>
</reference>
<accession>A0A430ABU1</accession>
<dbReference type="SFLD" id="SFLDS00003">
    <property type="entry name" value="Haloacid_Dehalogenase"/>
    <property type="match status" value="1"/>
</dbReference>
<evidence type="ECO:0000313" key="2">
    <source>
        <dbReference type="Proteomes" id="UP000287101"/>
    </source>
</evidence>
<dbReference type="InterPro" id="IPR023214">
    <property type="entry name" value="HAD_sf"/>
</dbReference>
<dbReference type="GO" id="GO:0005829">
    <property type="term" value="C:cytosol"/>
    <property type="evidence" value="ECO:0007669"/>
    <property type="project" value="TreeGrafter"/>
</dbReference>
<dbReference type="PROSITE" id="PS01229">
    <property type="entry name" value="COF_2"/>
    <property type="match status" value="1"/>
</dbReference>
<dbReference type="OrthoDB" id="9810101at2"/>
<dbReference type="InterPro" id="IPR000150">
    <property type="entry name" value="Cof"/>
</dbReference>
<name>A0A430ABU1_9ENTE</name>
<dbReference type="Proteomes" id="UP000287101">
    <property type="component" value="Unassembled WGS sequence"/>
</dbReference>
<dbReference type="GO" id="GO:0016791">
    <property type="term" value="F:phosphatase activity"/>
    <property type="evidence" value="ECO:0007669"/>
    <property type="project" value="TreeGrafter"/>
</dbReference>
<dbReference type="EMBL" id="NGJY01000001">
    <property type="protein sequence ID" value="RSU04724.1"/>
    <property type="molecule type" value="Genomic_DNA"/>
</dbReference>
<comment type="caution">
    <text evidence="1">The sequence shown here is derived from an EMBL/GenBank/DDBJ whole genome shotgun (WGS) entry which is preliminary data.</text>
</comment>
<proteinExistence type="predicted"/>
<dbReference type="Gene3D" id="3.30.1240.10">
    <property type="match status" value="1"/>
</dbReference>
<organism evidence="1 2">
    <name type="scientific">Vagococcus fessus</name>
    <dbReference type="NCBI Taxonomy" id="120370"/>
    <lineage>
        <taxon>Bacteria</taxon>
        <taxon>Bacillati</taxon>
        <taxon>Bacillota</taxon>
        <taxon>Bacilli</taxon>
        <taxon>Lactobacillales</taxon>
        <taxon>Enterococcaceae</taxon>
        <taxon>Vagococcus</taxon>
    </lineage>
</organism>
<keyword evidence="2" id="KW-1185">Reference proteome</keyword>
<dbReference type="PANTHER" id="PTHR10000:SF25">
    <property type="entry name" value="PHOSPHATASE YKRA-RELATED"/>
    <property type="match status" value="1"/>
</dbReference>
<dbReference type="PANTHER" id="PTHR10000">
    <property type="entry name" value="PHOSPHOSERINE PHOSPHATASE"/>
    <property type="match status" value="1"/>
</dbReference>
<protein>
    <recommendedName>
        <fullName evidence="3">Hydrolase</fullName>
    </recommendedName>
</protein>
<dbReference type="RefSeq" id="WP_126830271.1">
    <property type="nucleotide sequence ID" value="NZ_CBCRYB010000002.1"/>
</dbReference>
<dbReference type="Gene3D" id="3.40.50.1000">
    <property type="entry name" value="HAD superfamily/HAD-like"/>
    <property type="match status" value="1"/>
</dbReference>
<dbReference type="GO" id="GO:0000287">
    <property type="term" value="F:magnesium ion binding"/>
    <property type="evidence" value="ECO:0007669"/>
    <property type="project" value="TreeGrafter"/>
</dbReference>
<evidence type="ECO:0000313" key="1">
    <source>
        <dbReference type="EMBL" id="RSU04724.1"/>
    </source>
</evidence>
<dbReference type="NCBIfam" id="TIGR01484">
    <property type="entry name" value="HAD-SF-IIB"/>
    <property type="match status" value="1"/>
</dbReference>
<dbReference type="SFLD" id="SFLDG01140">
    <property type="entry name" value="C2.B:_Phosphomannomutase_and_P"/>
    <property type="match status" value="1"/>
</dbReference>
<gene>
    <name evidence="1" type="ORF">CBF31_01520</name>
</gene>
<evidence type="ECO:0008006" key="3">
    <source>
        <dbReference type="Google" id="ProtNLM"/>
    </source>
</evidence>
<dbReference type="InterPro" id="IPR006379">
    <property type="entry name" value="HAD-SF_hydro_IIB"/>
</dbReference>
<dbReference type="Pfam" id="PF08282">
    <property type="entry name" value="Hydrolase_3"/>
    <property type="match status" value="1"/>
</dbReference>
<sequence length="280" mass="30994">MKKVIFIDIDGTLVGFDSKAPQSAIDAIRQTRKNGNLVFICTGRSNPEILPSIRDIGFDGIIGAGGAYIEIDNQVVKHETLPESTVRELLELFREEKIGCYLETNNGLFSNDYCISSIHDNLLAGLPDTPEVKEKTLSQVEWFTSLLKDMRNHELEYNQINKICFINKNYPFESIERDFGEKVELHHSTIPQYGQNSGEAGVKNQDKYAAINFVLDYLDLDKTDSIGLGDGDNDIAMFSAVGLGIAMANGTDKLKAVADDVTAAVDEDGLAKAFNKYELI</sequence>
<dbReference type="InterPro" id="IPR036412">
    <property type="entry name" value="HAD-like_sf"/>
</dbReference>
<dbReference type="AlphaFoldDB" id="A0A430ABU1"/>